<accession>A0A1H4E7C2</accession>
<dbReference type="InterPro" id="IPR050553">
    <property type="entry name" value="Thioredoxin_ResA/DsbE_sf"/>
</dbReference>
<evidence type="ECO:0000313" key="4">
    <source>
        <dbReference type="Proteomes" id="UP000198820"/>
    </source>
</evidence>
<dbReference type="PANTHER" id="PTHR42852">
    <property type="entry name" value="THIOL:DISULFIDE INTERCHANGE PROTEIN DSBE"/>
    <property type="match status" value="1"/>
</dbReference>
<feature type="transmembrane region" description="Helical" evidence="1">
    <location>
        <begin position="31"/>
        <end position="48"/>
    </location>
</feature>
<gene>
    <name evidence="3" type="ORF">SAMN05421540_1304</name>
</gene>
<feature type="transmembrane region" description="Helical" evidence="1">
    <location>
        <begin position="107"/>
        <end position="130"/>
    </location>
</feature>
<protein>
    <submittedName>
        <fullName evidence="3">Thioredoxin-like</fullName>
    </submittedName>
</protein>
<evidence type="ECO:0000313" key="3">
    <source>
        <dbReference type="EMBL" id="SEA80638.1"/>
    </source>
</evidence>
<reference evidence="3 4" key="1">
    <citation type="submission" date="2016-10" db="EMBL/GenBank/DDBJ databases">
        <authorList>
            <person name="de Groot N.N."/>
        </authorList>
    </citation>
    <scope>NUCLEOTIDE SEQUENCE [LARGE SCALE GENOMIC DNA]</scope>
    <source>
        <strain evidence="3 4">DSM 23581</strain>
    </source>
</reference>
<proteinExistence type="predicted"/>
<evidence type="ECO:0000259" key="2">
    <source>
        <dbReference type="PROSITE" id="PS51352"/>
    </source>
</evidence>
<keyword evidence="1" id="KW-0812">Transmembrane</keyword>
<dbReference type="CDD" id="cd02966">
    <property type="entry name" value="TlpA_like_family"/>
    <property type="match status" value="1"/>
</dbReference>
<keyword evidence="1" id="KW-1133">Transmembrane helix</keyword>
<dbReference type="AlphaFoldDB" id="A0A1H4E7C2"/>
<dbReference type="SUPFAM" id="SSF52833">
    <property type="entry name" value="Thioredoxin-like"/>
    <property type="match status" value="1"/>
</dbReference>
<name>A0A1H4E7C2_9FLAO</name>
<sequence>MKKILIKIIFALAPIIIYLIFGGIFGGNHRWMLTFTLSSLFIFSFFLFNKTEFKEQFKLGLIIILPIFLLFIISSFFSSSSRLLWYVIFIPISVSLGWFFSKRKSVFVPILSFVFFAFLGLILLPNVFVLQNNIGAQTNKEFKGLSLLNKYQEKVELDKSKIVVLDFWTTSCGICFKKFPDLEKYYLEYKNNPNVEFYSINVPLKRDEFSKVVKLVDELNYKFPTLYATSIKDVENLGIYAYPHLLILKNGQLRYDGRLETDKYIFVNHLKSEIDKLITE</sequence>
<dbReference type="Gene3D" id="3.40.30.10">
    <property type="entry name" value="Glutaredoxin"/>
    <property type="match status" value="1"/>
</dbReference>
<feature type="transmembrane region" description="Helical" evidence="1">
    <location>
        <begin position="83"/>
        <end position="100"/>
    </location>
</feature>
<dbReference type="Proteomes" id="UP000198820">
    <property type="component" value="Unassembled WGS sequence"/>
</dbReference>
<dbReference type="PROSITE" id="PS51352">
    <property type="entry name" value="THIOREDOXIN_2"/>
    <property type="match status" value="1"/>
</dbReference>
<feature type="transmembrane region" description="Helical" evidence="1">
    <location>
        <begin position="60"/>
        <end position="77"/>
    </location>
</feature>
<keyword evidence="1" id="KW-0472">Membrane</keyword>
<dbReference type="RefSeq" id="WP_093246143.1">
    <property type="nucleotide sequence ID" value="NZ_FNQF01000030.1"/>
</dbReference>
<feature type="transmembrane region" description="Helical" evidence="1">
    <location>
        <begin position="5"/>
        <end position="25"/>
    </location>
</feature>
<keyword evidence="4" id="KW-1185">Reference proteome</keyword>
<evidence type="ECO:0000256" key="1">
    <source>
        <dbReference type="SAM" id="Phobius"/>
    </source>
</evidence>
<dbReference type="PANTHER" id="PTHR42852:SF13">
    <property type="entry name" value="PROTEIN DIPZ"/>
    <property type="match status" value="1"/>
</dbReference>
<dbReference type="Pfam" id="PF13905">
    <property type="entry name" value="Thioredoxin_8"/>
    <property type="match status" value="1"/>
</dbReference>
<dbReference type="InterPro" id="IPR012336">
    <property type="entry name" value="Thioredoxin-like_fold"/>
</dbReference>
<dbReference type="InterPro" id="IPR036249">
    <property type="entry name" value="Thioredoxin-like_sf"/>
</dbReference>
<dbReference type="InterPro" id="IPR013766">
    <property type="entry name" value="Thioredoxin_domain"/>
</dbReference>
<feature type="domain" description="Thioredoxin" evidence="2">
    <location>
        <begin position="136"/>
        <end position="279"/>
    </location>
</feature>
<dbReference type="EMBL" id="FNQF01000030">
    <property type="protein sequence ID" value="SEA80638.1"/>
    <property type="molecule type" value="Genomic_DNA"/>
</dbReference>
<organism evidence="3 4">
    <name type="scientific">Psychroflexus halocasei</name>
    <dbReference type="NCBI Taxonomy" id="908615"/>
    <lineage>
        <taxon>Bacteria</taxon>
        <taxon>Pseudomonadati</taxon>
        <taxon>Bacteroidota</taxon>
        <taxon>Flavobacteriia</taxon>
        <taxon>Flavobacteriales</taxon>
        <taxon>Flavobacteriaceae</taxon>
        <taxon>Psychroflexus</taxon>
    </lineage>
</organism>